<dbReference type="Gene3D" id="3.10.20.90">
    <property type="entry name" value="Phosphatidylinositol 3-kinase Catalytic Subunit, Chain A, domain 1"/>
    <property type="match status" value="1"/>
</dbReference>
<dbReference type="InterPro" id="IPR018200">
    <property type="entry name" value="USP_CS"/>
</dbReference>
<dbReference type="Pfam" id="PF00443">
    <property type="entry name" value="UCH"/>
    <property type="match status" value="1"/>
</dbReference>
<evidence type="ECO:0000259" key="6">
    <source>
        <dbReference type="PROSITE" id="PS51283"/>
    </source>
</evidence>
<organism evidence="7 8">
    <name type="scientific">Gnathostoma spinigerum</name>
    <dbReference type="NCBI Taxonomy" id="75299"/>
    <lineage>
        <taxon>Eukaryota</taxon>
        <taxon>Metazoa</taxon>
        <taxon>Ecdysozoa</taxon>
        <taxon>Nematoda</taxon>
        <taxon>Chromadorea</taxon>
        <taxon>Rhabditida</taxon>
        <taxon>Spirurina</taxon>
        <taxon>Gnathostomatomorpha</taxon>
        <taxon>Gnathostomatoidea</taxon>
        <taxon>Gnathostomatidae</taxon>
        <taxon>Gnathostoma</taxon>
    </lineage>
</organism>
<feature type="domain" description="EF-hand" evidence="4">
    <location>
        <begin position="177"/>
        <end position="207"/>
    </location>
</feature>
<dbReference type="PROSITE" id="PS00018">
    <property type="entry name" value="EF_HAND_1"/>
    <property type="match status" value="1"/>
</dbReference>
<evidence type="ECO:0000313" key="7">
    <source>
        <dbReference type="EMBL" id="MFH4973487.1"/>
    </source>
</evidence>
<dbReference type="SUPFAM" id="SSF54001">
    <property type="entry name" value="Cysteine proteinases"/>
    <property type="match status" value="1"/>
</dbReference>
<evidence type="ECO:0000313" key="8">
    <source>
        <dbReference type="Proteomes" id="UP001608902"/>
    </source>
</evidence>
<evidence type="ECO:0000256" key="1">
    <source>
        <dbReference type="ARBA" id="ARBA00000707"/>
    </source>
</evidence>
<evidence type="ECO:0000259" key="4">
    <source>
        <dbReference type="PROSITE" id="PS50222"/>
    </source>
</evidence>
<dbReference type="AlphaFoldDB" id="A0ABD6E9Y2"/>
<reference evidence="7 8" key="1">
    <citation type="submission" date="2024-08" db="EMBL/GenBank/DDBJ databases">
        <title>Gnathostoma spinigerum genome.</title>
        <authorList>
            <person name="Gonzalez-Bertolin B."/>
            <person name="Monzon S."/>
            <person name="Zaballos A."/>
            <person name="Jimenez P."/>
            <person name="Dekumyoy P."/>
            <person name="Varona S."/>
            <person name="Cuesta I."/>
            <person name="Sumanam S."/>
            <person name="Adisakwattana P."/>
            <person name="Gasser R.B."/>
            <person name="Hernandez-Gonzalez A."/>
            <person name="Young N.D."/>
            <person name="Perteguer M.J."/>
        </authorList>
    </citation>
    <scope>NUCLEOTIDE SEQUENCE [LARGE SCALE GENOMIC DNA]</scope>
    <source>
        <strain evidence="7">AL3</strain>
        <tissue evidence="7">Liver</tissue>
    </source>
</reference>
<evidence type="ECO:0000256" key="2">
    <source>
        <dbReference type="ARBA" id="ARBA00012759"/>
    </source>
</evidence>
<comment type="caution">
    <text evidence="7">The sequence shown here is derived from an EMBL/GenBank/DDBJ whole genome shotgun (WGS) entry which is preliminary data.</text>
</comment>
<feature type="domain" description="DUSP" evidence="6">
    <location>
        <begin position="287"/>
        <end position="408"/>
    </location>
</feature>
<dbReference type="SUPFAM" id="SSF47473">
    <property type="entry name" value="EF-hand"/>
    <property type="match status" value="1"/>
</dbReference>
<dbReference type="InterPro" id="IPR038765">
    <property type="entry name" value="Papain-like_cys_pep_sf"/>
</dbReference>
<name>A0ABD6E9Y2_9BILA</name>
<evidence type="ECO:0000259" key="5">
    <source>
        <dbReference type="PROSITE" id="PS50235"/>
    </source>
</evidence>
<dbReference type="PROSITE" id="PS51283">
    <property type="entry name" value="DUSP"/>
    <property type="match status" value="1"/>
</dbReference>
<dbReference type="InterPro" id="IPR035927">
    <property type="entry name" value="DUSP-like_sf"/>
</dbReference>
<dbReference type="Gene3D" id="3.90.70.10">
    <property type="entry name" value="Cysteine proteinases"/>
    <property type="match status" value="2"/>
</dbReference>
<dbReference type="SUPFAM" id="SSF143791">
    <property type="entry name" value="DUSP-like"/>
    <property type="match status" value="1"/>
</dbReference>
<dbReference type="InterPro" id="IPR011992">
    <property type="entry name" value="EF-hand-dom_pair"/>
</dbReference>
<dbReference type="PANTHER" id="PTHR21646:SF76">
    <property type="entry name" value="UBIQUITIN CARBOXYL-TERMINAL HYDROLASE 32"/>
    <property type="match status" value="1"/>
</dbReference>
<accession>A0ABD6E9Y2</accession>
<dbReference type="Gene3D" id="1.10.238.10">
    <property type="entry name" value="EF-hand"/>
    <property type="match status" value="1"/>
</dbReference>
<dbReference type="PANTHER" id="PTHR21646">
    <property type="entry name" value="UBIQUITIN CARBOXYL-TERMINAL HYDROLASE"/>
    <property type="match status" value="1"/>
</dbReference>
<dbReference type="InterPro" id="IPR057368">
    <property type="entry name" value="USP32_N"/>
</dbReference>
<keyword evidence="8" id="KW-1185">Reference proteome</keyword>
<dbReference type="InterPro" id="IPR002048">
    <property type="entry name" value="EF_hand_dom"/>
</dbReference>
<proteinExistence type="predicted"/>
<dbReference type="EC" id="3.4.19.12" evidence="2"/>
<dbReference type="PROSITE" id="PS50222">
    <property type="entry name" value="EF_HAND_2"/>
    <property type="match status" value="2"/>
</dbReference>
<sequence length="1176" mass="133020">MGNRESTIDTSPLLSVEDAKQLLTCDELKRIETAWDARDSLSPDDFFNEVFSHPGISSATRTLIYSKFCQGAPRLTFNNFLVAIALLTRASQRVRNDFLCDEPQCASWITNPPQLTCQLSEIHYNFYQVLAGVTHLDEIEVEELEKVFGSINDTKLCKLTKHGFVTLVGGAIDPCFLDGLFSAFDENRDGLIDFKELVCGLSASCRGPDTARLNFAAQLFDEDSDGFFTEADISSMYKKLKVPPSKQTLQSSSNSRLSLTDFVCWANDTGCANQLIEAIQQIGHICLGLRPCKPEVELIIVSGFKTRITLDAFTEWNIISSDWWLQWVQGLMSNCAVPPINNSSIISSKARNDWTNKAPSLSCEGAPLRQGLTLRRDYEILAPCLWKSLLRWHGSAAQEGVSLPRRVVPASFVDPLSKSSETVIELYPPTLLILRHTSASSSWLQSALEWSKESTMKQSQWCSVTFSRASTVSELLNFLTQQLKINDIEAARLWLLEVDGKPCRKLLDDDARTLHDLCIVNTAQLLLELRNSDMSWPEEVLRLEAGADSEGSESEDPNHGRGVTGIYNMGNTCYMNSAIQCLSNTRPLTAYFLEGRHKDDIKKSKKVSNGIVSLEYGKIIEDLWSGKRRNIAPIKLRDAISSSAGGIFKDRSQQHDCQEFLVILLDLLHEDLNRVLKKPYKELSDSAGRPDVIVAEEAWEAHIQRENSIIVDLFTGQLRSSLSCSKCKDVSCRFDPFTCLQLPIPIDNLLLLPVVVVRRDGRIPTRYGFRLSPTMKIGEFKEELAKKCSLPSTLLRILCLNRTGQVMNNLLTMANENEHPISIYPSDALFYAFELPCSKLSLSSKNDVQPAPTVIAAHRKMQYNDTYLLGATAGCKPLVFGVPLLVHFTVGKTKGNELYEEVWRQVSRFLQNSSSSEEPLRVKGVNRAVDPGEDIRSGYPFDLCIVDSRFEWCAKCPWSSFCHGCVLKRTDDVIEEEISALAVDWKPAALYLRYQHSVELLCVDDESFINEWDIHYRPCSLVSCLKDFTQEELLDDEVFCKKCNQKTPTTKALSIWRLPDVLIIHFKRFVHVETEKRWVKSYKVVDFPLRNLDLSEWSRGNYRPDKAVYNCFAIANHYGAMASGHYVAYARNGDHWYMFNDSRCQAVRESQVDKRSAYLLFYERVTPENKSNGFRR</sequence>
<dbReference type="Gene3D" id="3.30.2230.10">
    <property type="entry name" value="DUSP-like"/>
    <property type="match status" value="1"/>
</dbReference>
<feature type="domain" description="USP" evidence="5">
    <location>
        <begin position="564"/>
        <end position="1165"/>
    </location>
</feature>
<dbReference type="Proteomes" id="UP001608902">
    <property type="component" value="Unassembled WGS sequence"/>
</dbReference>
<keyword evidence="3" id="KW-0106">Calcium</keyword>
<gene>
    <name evidence="7" type="ORF">AB6A40_000196</name>
</gene>
<dbReference type="PRINTS" id="PR00450">
    <property type="entry name" value="RECOVERIN"/>
</dbReference>
<protein>
    <recommendedName>
        <fullName evidence="2">ubiquitinyl hydrolase 1</fullName>
        <ecNumber evidence="2">3.4.19.12</ecNumber>
    </recommendedName>
</protein>
<dbReference type="SMART" id="SM00695">
    <property type="entry name" value="DUSP"/>
    <property type="match status" value="1"/>
</dbReference>
<dbReference type="FunFam" id="3.90.70.10:FF:000178">
    <property type="entry name" value="Ubiquitin carboxyl-terminal hydrolase cyk-3"/>
    <property type="match status" value="1"/>
</dbReference>
<feature type="domain" description="EF-hand" evidence="4">
    <location>
        <begin position="208"/>
        <end position="243"/>
    </location>
</feature>
<comment type="catalytic activity">
    <reaction evidence="1">
        <text>Thiol-dependent hydrolysis of ester, thioester, amide, peptide and isopeptide bonds formed by the C-terminal Gly of ubiquitin (a 76-residue protein attached to proteins as an intracellular targeting signal).</text>
        <dbReference type="EC" id="3.4.19.12"/>
    </reaction>
</comment>
<dbReference type="PROSITE" id="PS00972">
    <property type="entry name" value="USP_1"/>
    <property type="match status" value="1"/>
</dbReference>
<dbReference type="Pfam" id="PF06337">
    <property type="entry name" value="DUSP"/>
    <property type="match status" value="1"/>
</dbReference>
<dbReference type="InterPro" id="IPR050185">
    <property type="entry name" value="Ub_carboxyl-term_hydrolase"/>
</dbReference>
<dbReference type="InterPro" id="IPR028889">
    <property type="entry name" value="USP"/>
</dbReference>
<dbReference type="Pfam" id="PF25265">
    <property type="entry name" value="USP32_N"/>
    <property type="match status" value="1"/>
</dbReference>
<dbReference type="GO" id="GO:0004843">
    <property type="term" value="F:cysteine-type deubiquitinase activity"/>
    <property type="evidence" value="ECO:0007669"/>
    <property type="project" value="UniProtKB-EC"/>
</dbReference>
<evidence type="ECO:0000256" key="3">
    <source>
        <dbReference type="ARBA" id="ARBA00022837"/>
    </source>
</evidence>
<dbReference type="InterPro" id="IPR001394">
    <property type="entry name" value="Peptidase_C19_UCH"/>
</dbReference>
<dbReference type="InterPro" id="IPR006615">
    <property type="entry name" value="Pept_C19_DUSP"/>
</dbReference>
<dbReference type="SMART" id="SM00054">
    <property type="entry name" value="EFh"/>
    <property type="match status" value="2"/>
</dbReference>
<dbReference type="InterPro" id="IPR018247">
    <property type="entry name" value="EF_Hand_1_Ca_BS"/>
</dbReference>
<dbReference type="PROSITE" id="PS50235">
    <property type="entry name" value="USP_3"/>
    <property type="match status" value="1"/>
</dbReference>
<dbReference type="EMBL" id="JBGFUD010000048">
    <property type="protein sequence ID" value="MFH4973487.1"/>
    <property type="molecule type" value="Genomic_DNA"/>
</dbReference>